<comment type="caution">
    <text evidence="1">The sequence shown here is derived from an EMBL/GenBank/DDBJ whole genome shotgun (WGS) entry which is preliminary data.</text>
</comment>
<proteinExistence type="predicted"/>
<gene>
    <name evidence="1" type="ORF">Cgig2_019704</name>
</gene>
<evidence type="ECO:0000313" key="2">
    <source>
        <dbReference type="Proteomes" id="UP001153076"/>
    </source>
</evidence>
<sequence>MGVLAWHHLKYRGSRYPGAPWGAVETWVASKGNSLEIPKSATLTEKLSSKRMFYALYVLTMINNSKASMSQLAGFIKIVCGFLKFSIGENRITAVPVTVVFNIRPFPSVSVYVSVVKLCSGCSYHDKQLRSLHLPARGLHQNCLWLLEVQYRRKQFLCKGISKAIRIHASLAELMHVFKSYVNRGVNFSHLNQMLRRRAYLVTVIFTIRYQKIKEYDEDVNPGTATDVDSLLGKTTSEEDSANAA</sequence>
<name>A0A9Q1QM35_9CARY</name>
<reference evidence="1" key="1">
    <citation type="submission" date="2022-04" db="EMBL/GenBank/DDBJ databases">
        <title>Carnegiea gigantea Genome sequencing and assembly v2.</title>
        <authorList>
            <person name="Copetti D."/>
            <person name="Sanderson M.J."/>
            <person name="Burquez A."/>
            <person name="Wojciechowski M.F."/>
        </authorList>
    </citation>
    <scope>NUCLEOTIDE SEQUENCE</scope>
    <source>
        <strain evidence="1">SGP5-SGP5p</strain>
        <tissue evidence="1">Aerial part</tissue>
    </source>
</reference>
<dbReference type="AlphaFoldDB" id="A0A9Q1QM35"/>
<organism evidence="1 2">
    <name type="scientific">Carnegiea gigantea</name>
    <dbReference type="NCBI Taxonomy" id="171969"/>
    <lineage>
        <taxon>Eukaryota</taxon>
        <taxon>Viridiplantae</taxon>
        <taxon>Streptophyta</taxon>
        <taxon>Embryophyta</taxon>
        <taxon>Tracheophyta</taxon>
        <taxon>Spermatophyta</taxon>
        <taxon>Magnoliopsida</taxon>
        <taxon>eudicotyledons</taxon>
        <taxon>Gunneridae</taxon>
        <taxon>Pentapetalae</taxon>
        <taxon>Caryophyllales</taxon>
        <taxon>Cactineae</taxon>
        <taxon>Cactaceae</taxon>
        <taxon>Cactoideae</taxon>
        <taxon>Echinocereeae</taxon>
        <taxon>Carnegiea</taxon>
    </lineage>
</organism>
<dbReference type="Proteomes" id="UP001153076">
    <property type="component" value="Unassembled WGS sequence"/>
</dbReference>
<keyword evidence="2" id="KW-1185">Reference proteome</keyword>
<dbReference type="EMBL" id="JAKOGI010000052">
    <property type="protein sequence ID" value="KAJ8446551.1"/>
    <property type="molecule type" value="Genomic_DNA"/>
</dbReference>
<evidence type="ECO:0000313" key="1">
    <source>
        <dbReference type="EMBL" id="KAJ8446551.1"/>
    </source>
</evidence>
<protein>
    <submittedName>
        <fullName evidence="1">Uncharacterized protein</fullName>
    </submittedName>
</protein>
<accession>A0A9Q1QM35</accession>